<dbReference type="GO" id="GO:0004378">
    <property type="term" value="F:GDP-Man:Man(1)GlcNAc(2)-PP-Dol alpha-1,3-mannosyltransferase activity"/>
    <property type="evidence" value="ECO:0007669"/>
    <property type="project" value="UniProtKB-UniRule"/>
</dbReference>
<evidence type="ECO:0000256" key="2">
    <source>
        <dbReference type="ARBA" id="ARBA00004586"/>
    </source>
</evidence>
<feature type="domain" description="Glycosyl transferase family 1" evidence="13">
    <location>
        <begin position="316"/>
        <end position="418"/>
    </location>
</feature>
<evidence type="ECO:0000256" key="5">
    <source>
        <dbReference type="ARBA" id="ARBA00022679"/>
    </source>
</evidence>
<sequence>MPPLRIAFLHPDLGIGGAERLVVDAALGLQELGHSVDLYTSYHDPGHCFEETRDGTLNVHYVVPPFPRSLAGKFHILFAHLRQLHLTLHLLLWGAPKYDVYFVDQLSTCIPFLRLIGGTRVVFYCHFPDKLLANGAFVEGNLVKKNVGLLKRIYRIPMDWLEEVTTRQADIILANSKFTGRIFNSYFPSITKTPHVVYPGINISAYEGEVKHFDPDIIAVTSYRPTLLSLNRFEGKKNAMLALRAYALLKDKSSNAENLRLVLAGGYDPRLEDNVGTLEELIASVKSLSLTYSILSPKPLPAALTPLTTDEGDPEVLFLLNFTTEQRTALLRSPVTRALLYTPANEHFGIVPVEAMACGVPVLACDSGGPTESVVAAPRGARTGWLAAPDAEVWAEALEEIVQLAPAEREAVAERARTRARTLFGMDAMASSLQAALREAATMGAVEMLGPASTMLMMLFGFLLAYLVGPFILPS</sequence>
<keyword evidence="5 12" id="KW-0808">Transferase</keyword>
<dbReference type="UniPathway" id="UPA00378"/>
<evidence type="ECO:0000256" key="6">
    <source>
        <dbReference type="ARBA" id="ARBA00022692"/>
    </source>
</evidence>
<keyword evidence="9 12" id="KW-0472">Membrane</keyword>
<dbReference type="GO" id="GO:0005789">
    <property type="term" value="C:endoplasmic reticulum membrane"/>
    <property type="evidence" value="ECO:0007669"/>
    <property type="project" value="UniProtKB-SubCell"/>
</dbReference>
<evidence type="ECO:0000256" key="9">
    <source>
        <dbReference type="ARBA" id="ARBA00023136"/>
    </source>
</evidence>
<proteinExistence type="inferred from homology"/>
<comment type="catalytic activity">
    <reaction evidence="10 12">
        <text>a beta-D-Man-(1-&gt;4)-beta-D-GlcNAc-(1-&gt;4)-alpha-D-GlcNAc-diphospho-di-trans,poly-cis-dolichol + GDP-alpha-D-mannose = an alpha-D-Man-(1-&gt;3)-beta-D-Man-(1-&gt;4)-beta-D-GlcNAc-(1-&gt;4)-alpha-D-GlcNAc-diphospho-di-trans,poly-cis-dolichol + GDP + H(+)</text>
        <dbReference type="Rhea" id="RHEA:29515"/>
        <dbReference type="Rhea" id="RHEA-COMP:19511"/>
        <dbReference type="Rhea" id="RHEA-COMP:19513"/>
        <dbReference type="ChEBI" id="CHEBI:15378"/>
        <dbReference type="ChEBI" id="CHEBI:57527"/>
        <dbReference type="ChEBI" id="CHEBI:58189"/>
        <dbReference type="ChEBI" id="CHEBI:58472"/>
        <dbReference type="ChEBI" id="CHEBI:132510"/>
        <dbReference type="EC" id="2.4.1.132"/>
    </reaction>
    <physiologicalReaction direction="left-to-right" evidence="10 12">
        <dbReference type="Rhea" id="RHEA:29516"/>
    </physiologicalReaction>
</comment>
<dbReference type="EC" id="2.4.1.257" evidence="12"/>
<keyword evidence="7 12" id="KW-0256">Endoplasmic reticulum</keyword>
<evidence type="ECO:0000313" key="15">
    <source>
        <dbReference type="EMBL" id="KJA21074.1"/>
    </source>
</evidence>
<evidence type="ECO:0000259" key="14">
    <source>
        <dbReference type="Pfam" id="PF13439"/>
    </source>
</evidence>
<evidence type="ECO:0000256" key="8">
    <source>
        <dbReference type="ARBA" id="ARBA00022989"/>
    </source>
</evidence>
<comment type="pathway">
    <text evidence="3 12">Protein modification; protein glycosylation.</text>
</comment>
<dbReference type="Gene3D" id="3.40.50.2000">
    <property type="entry name" value="Glycogen Phosphorylase B"/>
    <property type="match status" value="2"/>
</dbReference>
<dbReference type="EC" id="2.4.1.132" evidence="12"/>
<dbReference type="PANTHER" id="PTHR45918">
    <property type="entry name" value="ALPHA-1,3/1,6-MANNOSYLTRANSFERASE ALG2"/>
    <property type="match status" value="1"/>
</dbReference>
<protein>
    <recommendedName>
        <fullName evidence="12">Alpha-1,3/1,6-mannosyltransferase ALG2</fullName>
        <ecNumber evidence="12">2.4.1.132</ecNumber>
        <ecNumber evidence="12">2.4.1.257</ecNumber>
    </recommendedName>
    <alternativeName>
        <fullName evidence="12">GDP-Man:Man(1)GlcNAc(2)-PP-Dol alpha-1,3-mannosyltransferase</fullName>
    </alternativeName>
</protein>
<evidence type="ECO:0000256" key="3">
    <source>
        <dbReference type="ARBA" id="ARBA00004922"/>
    </source>
</evidence>
<dbReference type="Proteomes" id="UP000054270">
    <property type="component" value="Unassembled WGS sequence"/>
</dbReference>
<evidence type="ECO:0000256" key="4">
    <source>
        <dbReference type="ARBA" id="ARBA00022676"/>
    </source>
</evidence>
<comment type="similarity">
    <text evidence="12">Belongs to the glycosyltransferase group 1 family.</text>
</comment>
<dbReference type="OMA" id="AMYMKCP"/>
<dbReference type="Pfam" id="PF13439">
    <property type="entry name" value="Glyco_transf_4"/>
    <property type="match status" value="1"/>
</dbReference>
<evidence type="ECO:0000256" key="7">
    <source>
        <dbReference type="ARBA" id="ARBA00022824"/>
    </source>
</evidence>
<evidence type="ECO:0000256" key="11">
    <source>
        <dbReference type="ARBA" id="ARBA00045104"/>
    </source>
</evidence>
<evidence type="ECO:0000259" key="13">
    <source>
        <dbReference type="Pfam" id="PF00534"/>
    </source>
</evidence>
<keyword evidence="16" id="KW-1185">Reference proteome</keyword>
<evidence type="ECO:0000256" key="1">
    <source>
        <dbReference type="ARBA" id="ARBA00003142"/>
    </source>
</evidence>
<keyword evidence="6 12" id="KW-0812">Transmembrane</keyword>
<keyword evidence="8 12" id="KW-1133">Transmembrane helix</keyword>
<organism evidence="15 16">
    <name type="scientific">Hypholoma sublateritium (strain FD-334 SS-4)</name>
    <dbReference type="NCBI Taxonomy" id="945553"/>
    <lineage>
        <taxon>Eukaryota</taxon>
        <taxon>Fungi</taxon>
        <taxon>Dikarya</taxon>
        <taxon>Basidiomycota</taxon>
        <taxon>Agaricomycotina</taxon>
        <taxon>Agaricomycetes</taxon>
        <taxon>Agaricomycetidae</taxon>
        <taxon>Agaricales</taxon>
        <taxon>Agaricineae</taxon>
        <taxon>Strophariaceae</taxon>
        <taxon>Hypholoma</taxon>
    </lineage>
</organism>
<dbReference type="PANTHER" id="PTHR45918:SF1">
    <property type="entry name" value="ALPHA-1,3_1,6-MANNOSYLTRANSFERASE ALG2"/>
    <property type="match status" value="1"/>
</dbReference>
<dbReference type="OrthoDB" id="448893at2759"/>
<dbReference type="EMBL" id="KN817561">
    <property type="protein sequence ID" value="KJA21074.1"/>
    <property type="molecule type" value="Genomic_DNA"/>
</dbReference>
<dbReference type="SUPFAM" id="SSF53756">
    <property type="entry name" value="UDP-Glycosyltransferase/glycogen phosphorylase"/>
    <property type="match status" value="1"/>
</dbReference>
<dbReference type="InterPro" id="IPR028098">
    <property type="entry name" value="Glyco_trans_4-like_N"/>
</dbReference>
<gene>
    <name evidence="15" type="ORF">HYPSUDRAFT_166213</name>
</gene>
<feature type="domain" description="Glycosyltransferase subfamily 4-like N-terminal" evidence="14">
    <location>
        <begin position="15"/>
        <end position="204"/>
    </location>
</feature>
<evidence type="ECO:0000256" key="12">
    <source>
        <dbReference type="RuleBase" id="RU367136"/>
    </source>
</evidence>
<dbReference type="InterPro" id="IPR027054">
    <property type="entry name" value="ALG2"/>
</dbReference>
<evidence type="ECO:0000256" key="10">
    <source>
        <dbReference type="ARBA" id="ARBA00045103"/>
    </source>
</evidence>
<dbReference type="Pfam" id="PF00534">
    <property type="entry name" value="Glycos_transf_1"/>
    <property type="match status" value="1"/>
</dbReference>
<comment type="subcellular location">
    <subcellularLocation>
        <location evidence="2 12">Endoplasmic reticulum membrane</location>
    </subcellularLocation>
</comment>
<dbReference type="InterPro" id="IPR001296">
    <property type="entry name" value="Glyco_trans_1"/>
</dbReference>
<dbReference type="AlphaFoldDB" id="A0A0D2NQL8"/>
<dbReference type="GO" id="GO:0102704">
    <property type="term" value="F:GDP-Man:Man(2)GlcNAc(2)-PP-Dol alpha-1,6-mannosyltransferase activity"/>
    <property type="evidence" value="ECO:0007669"/>
    <property type="project" value="UniProtKB-UniRule"/>
</dbReference>
<reference evidence="16" key="1">
    <citation type="submission" date="2014-04" db="EMBL/GenBank/DDBJ databases">
        <title>Evolutionary Origins and Diversification of the Mycorrhizal Mutualists.</title>
        <authorList>
            <consortium name="DOE Joint Genome Institute"/>
            <consortium name="Mycorrhizal Genomics Consortium"/>
            <person name="Kohler A."/>
            <person name="Kuo A."/>
            <person name="Nagy L.G."/>
            <person name="Floudas D."/>
            <person name="Copeland A."/>
            <person name="Barry K.W."/>
            <person name="Cichocki N."/>
            <person name="Veneault-Fourrey C."/>
            <person name="LaButti K."/>
            <person name="Lindquist E.A."/>
            <person name="Lipzen A."/>
            <person name="Lundell T."/>
            <person name="Morin E."/>
            <person name="Murat C."/>
            <person name="Riley R."/>
            <person name="Ohm R."/>
            <person name="Sun H."/>
            <person name="Tunlid A."/>
            <person name="Henrissat B."/>
            <person name="Grigoriev I.V."/>
            <person name="Hibbett D.S."/>
            <person name="Martin F."/>
        </authorList>
    </citation>
    <scope>NUCLEOTIDE SEQUENCE [LARGE SCALE GENOMIC DNA]</scope>
    <source>
        <strain evidence="16">FD-334 SS-4</strain>
    </source>
</reference>
<accession>A0A0D2NQL8</accession>
<comment type="function">
    <text evidence="1 12">Mannosylates Man(2)GlcNAc(2)-dolichol diphosphate and Man(1)GlcNAc(2)-dolichol diphosphate to form Man(3)GlcNAc(2)-dolichol diphosphate.</text>
</comment>
<dbReference type="STRING" id="945553.A0A0D2NQL8"/>
<evidence type="ECO:0000313" key="16">
    <source>
        <dbReference type="Proteomes" id="UP000054270"/>
    </source>
</evidence>
<feature type="transmembrane region" description="Helical" evidence="12">
    <location>
        <begin position="455"/>
        <end position="473"/>
    </location>
</feature>
<keyword evidence="4 12" id="KW-0328">Glycosyltransferase</keyword>
<comment type="catalytic activity">
    <reaction evidence="11 12">
        <text>an alpha-D-Man-(1-&gt;3)-beta-D-Man-(1-&gt;4)-beta-D-GlcNAc-(1-&gt;4)-alpha-D-GlcNAc-diphospho-di-trans,poly-cis-dolichol + GDP-alpha-D-mannose = an alpha-D-Man-(1-&gt;3)-[alpha-D-Man-(1-&gt;6)]-beta-D-Man-(1-&gt;4)-beta-D-GlcNAc-(1-&gt;4)-alpha-D-GlcNAc-diphospho-di-trans,poly-cis-dolichol + GDP + H(+)</text>
        <dbReference type="Rhea" id="RHEA:29519"/>
        <dbReference type="Rhea" id="RHEA-COMP:19513"/>
        <dbReference type="Rhea" id="RHEA-COMP:19515"/>
        <dbReference type="ChEBI" id="CHEBI:15378"/>
        <dbReference type="ChEBI" id="CHEBI:57527"/>
        <dbReference type="ChEBI" id="CHEBI:58189"/>
        <dbReference type="ChEBI" id="CHEBI:132510"/>
        <dbReference type="ChEBI" id="CHEBI:132511"/>
        <dbReference type="EC" id="2.4.1.257"/>
    </reaction>
    <physiologicalReaction direction="left-to-right" evidence="11 12">
        <dbReference type="Rhea" id="RHEA:29520"/>
    </physiologicalReaction>
</comment>
<name>A0A0D2NQL8_HYPSF</name>